<organism evidence="1">
    <name type="scientific">Arundo donax</name>
    <name type="common">Giant reed</name>
    <name type="synonym">Donax arundinaceus</name>
    <dbReference type="NCBI Taxonomy" id="35708"/>
    <lineage>
        <taxon>Eukaryota</taxon>
        <taxon>Viridiplantae</taxon>
        <taxon>Streptophyta</taxon>
        <taxon>Embryophyta</taxon>
        <taxon>Tracheophyta</taxon>
        <taxon>Spermatophyta</taxon>
        <taxon>Magnoliopsida</taxon>
        <taxon>Liliopsida</taxon>
        <taxon>Poales</taxon>
        <taxon>Poaceae</taxon>
        <taxon>PACMAD clade</taxon>
        <taxon>Arundinoideae</taxon>
        <taxon>Arundineae</taxon>
        <taxon>Arundo</taxon>
    </lineage>
</organism>
<evidence type="ECO:0000313" key="1">
    <source>
        <dbReference type="EMBL" id="JAE24369.1"/>
    </source>
</evidence>
<dbReference type="EMBL" id="GBRH01173527">
    <property type="protein sequence ID" value="JAE24369.1"/>
    <property type="molecule type" value="Transcribed_RNA"/>
</dbReference>
<proteinExistence type="predicted"/>
<accession>A0A0A9GLR5</accession>
<sequence length="27" mass="3381">MNLFIFCLHIQRLISLWMWPLIVCMKM</sequence>
<name>A0A0A9GLR5_ARUDO</name>
<dbReference type="AlphaFoldDB" id="A0A0A9GLR5"/>
<reference evidence="1" key="1">
    <citation type="submission" date="2014-09" db="EMBL/GenBank/DDBJ databases">
        <authorList>
            <person name="Magalhaes I.L.F."/>
            <person name="Oliveira U."/>
            <person name="Santos F.R."/>
            <person name="Vidigal T.H.D.A."/>
            <person name="Brescovit A.D."/>
            <person name="Santos A.J."/>
        </authorList>
    </citation>
    <scope>NUCLEOTIDE SEQUENCE</scope>
    <source>
        <tissue evidence="1">Shoot tissue taken approximately 20 cm above the soil surface</tissue>
    </source>
</reference>
<reference evidence="1" key="2">
    <citation type="journal article" date="2015" name="Data Brief">
        <title>Shoot transcriptome of the giant reed, Arundo donax.</title>
        <authorList>
            <person name="Barrero R.A."/>
            <person name="Guerrero F.D."/>
            <person name="Moolhuijzen P."/>
            <person name="Goolsby J.A."/>
            <person name="Tidwell J."/>
            <person name="Bellgard S.E."/>
            <person name="Bellgard M.I."/>
        </authorList>
    </citation>
    <scope>NUCLEOTIDE SEQUENCE</scope>
    <source>
        <tissue evidence="1">Shoot tissue taken approximately 20 cm above the soil surface</tissue>
    </source>
</reference>
<protein>
    <submittedName>
        <fullName evidence="1">Uncharacterized protein</fullName>
    </submittedName>
</protein>